<proteinExistence type="predicted"/>
<comment type="caution">
    <text evidence="1">The sequence shown here is derived from an EMBL/GenBank/DDBJ whole genome shotgun (WGS) entry which is preliminary data.</text>
</comment>
<dbReference type="AlphaFoldDB" id="A0A438EMN6"/>
<protein>
    <submittedName>
        <fullName evidence="1">Uncharacterized protein</fullName>
    </submittedName>
</protein>
<sequence>MPRQVRLRLEKIRGIFFKPSCVSELRYANKRELFGSNHQSKEGVKVLSGRLAYQVGNEQRVRFWMDKWCGDEPLSESFPSLFTLFMSKEAWAADVWNPEGEGAVDPLFSRAFNDWELELVECFCKRFKQPEFIRFGR</sequence>
<reference evidence="1 2" key="1">
    <citation type="journal article" date="2018" name="PLoS Genet.">
        <title>Population sequencing reveals clonal diversity and ancestral inbreeding in the grapevine cultivar Chardonnay.</title>
        <authorList>
            <person name="Roach M.J."/>
            <person name="Johnson D.L."/>
            <person name="Bohlmann J."/>
            <person name="van Vuuren H.J."/>
            <person name="Jones S.J."/>
            <person name="Pretorius I.S."/>
            <person name="Schmidt S.A."/>
            <person name="Borneman A.R."/>
        </authorList>
    </citation>
    <scope>NUCLEOTIDE SEQUENCE [LARGE SCALE GENOMIC DNA]</scope>
    <source>
        <strain evidence="2">cv. Chardonnay</strain>
        <tissue evidence="1">Leaf</tissue>
    </source>
</reference>
<name>A0A438EMN6_VITVI</name>
<organism evidence="1 2">
    <name type="scientific">Vitis vinifera</name>
    <name type="common">Grape</name>
    <dbReference type="NCBI Taxonomy" id="29760"/>
    <lineage>
        <taxon>Eukaryota</taxon>
        <taxon>Viridiplantae</taxon>
        <taxon>Streptophyta</taxon>
        <taxon>Embryophyta</taxon>
        <taxon>Tracheophyta</taxon>
        <taxon>Spermatophyta</taxon>
        <taxon>Magnoliopsida</taxon>
        <taxon>eudicotyledons</taxon>
        <taxon>Gunneridae</taxon>
        <taxon>Pentapetalae</taxon>
        <taxon>rosids</taxon>
        <taxon>Vitales</taxon>
        <taxon>Vitaceae</taxon>
        <taxon>Viteae</taxon>
        <taxon>Vitis</taxon>
    </lineage>
</organism>
<gene>
    <name evidence="1" type="ORF">CK203_080972</name>
</gene>
<accession>A0A438EMN6</accession>
<evidence type="ECO:0000313" key="1">
    <source>
        <dbReference type="EMBL" id="RVW49006.1"/>
    </source>
</evidence>
<dbReference type="Proteomes" id="UP000288805">
    <property type="component" value="Unassembled WGS sequence"/>
</dbReference>
<evidence type="ECO:0000313" key="2">
    <source>
        <dbReference type="Proteomes" id="UP000288805"/>
    </source>
</evidence>
<dbReference type="EMBL" id="QGNW01001235">
    <property type="protein sequence ID" value="RVW49006.1"/>
    <property type="molecule type" value="Genomic_DNA"/>
</dbReference>
<dbReference type="PANTHER" id="PTHR36617:SF15">
    <property type="entry name" value="REVERSE TRANSCRIPTASE ZINC-BINDING DOMAIN-CONTAINING PROTEIN"/>
    <property type="match status" value="1"/>
</dbReference>
<dbReference type="PANTHER" id="PTHR36617">
    <property type="entry name" value="PROTEIN, PUTATIVE-RELATED"/>
    <property type="match status" value="1"/>
</dbReference>